<accession>A0AAV4J5M4</accession>
<evidence type="ECO:0000313" key="3">
    <source>
        <dbReference type="Proteomes" id="UP000762676"/>
    </source>
</evidence>
<organism evidence="2 3">
    <name type="scientific">Elysia marginata</name>
    <dbReference type="NCBI Taxonomy" id="1093978"/>
    <lineage>
        <taxon>Eukaryota</taxon>
        <taxon>Metazoa</taxon>
        <taxon>Spiralia</taxon>
        <taxon>Lophotrochozoa</taxon>
        <taxon>Mollusca</taxon>
        <taxon>Gastropoda</taxon>
        <taxon>Heterobranchia</taxon>
        <taxon>Euthyneura</taxon>
        <taxon>Panpulmonata</taxon>
        <taxon>Sacoglossa</taxon>
        <taxon>Placobranchoidea</taxon>
        <taxon>Plakobranchidae</taxon>
        <taxon>Elysia</taxon>
    </lineage>
</organism>
<sequence length="79" mass="8762">HRDILLPELPSGQCLPVVEEPCGYRSPELPNSFHSKSPRPEFPRGFQVLATKAQTYRFPAALPPSPPPPRTTSCPEARL</sequence>
<dbReference type="Proteomes" id="UP000762676">
    <property type="component" value="Unassembled WGS sequence"/>
</dbReference>
<dbReference type="AlphaFoldDB" id="A0AAV4J5M4"/>
<comment type="caution">
    <text evidence="2">The sequence shown here is derived from an EMBL/GenBank/DDBJ whole genome shotgun (WGS) entry which is preliminary data.</text>
</comment>
<feature type="non-terminal residue" evidence="2">
    <location>
        <position position="1"/>
    </location>
</feature>
<feature type="region of interest" description="Disordered" evidence="1">
    <location>
        <begin position="58"/>
        <end position="79"/>
    </location>
</feature>
<protein>
    <submittedName>
        <fullName evidence="2">Uncharacterized protein</fullName>
    </submittedName>
</protein>
<evidence type="ECO:0000256" key="1">
    <source>
        <dbReference type="SAM" id="MobiDB-lite"/>
    </source>
</evidence>
<proteinExistence type="predicted"/>
<dbReference type="EMBL" id="BMAT01009913">
    <property type="protein sequence ID" value="GFS16257.1"/>
    <property type="molecule type" value="Genomic_DNA"/>
</dbReference>
<reference evidence="2 3" key="1">
    <citation type="journal article" date="2021" name="Elife">
        <title>Chloroplast acquisition without the gene transfer in kleptoplastic sea slugs, Plakobranchus ocellatus.</title>
        <authorList>
            <person name="Maeda T."/>
            <person name="Takahashi S."/>
            <person name="Yoshida T."/>
            <person name="Shimamura S."/>
            <person name="Takaki Y."/>
            <person name="Nagai Y."/>
            <person name="Toyoda A."/>
            <person name="Suzuki Y."/>
            <person name="Arimoto A."/>
            <person name="Ishii H."/>
            <person name="Satoh N."/>
            <person name="Nishiyama T."/>
            <person name="Hasebe M."/>
            <person name="Maruyama T."/>
            <person name="Minagawa J."/>
            <person name="Obokata J."/>
            <person name="Shigenobu S."/>
        </authorList>
    </citation>
    <scope>NUCLEOTIDE SEQUENCE [LARGE SCALE GENOMIC DNA]</scope>
</reference>
<keyword evidence="3" id="KW-1185">Reference proteome</keyword>
<gene>
    <name evidence="2" type="ORF">ElyMa_004952800</name>
</gene>
<name>A0AAV4J5M4_9GAST</name>
<feature type="compositionally biased region" description="Pro residues" evidence="1">
    <location>
        <begin position="61"/>
        <end position="70"/>
    </location>
</feature>
<evidence type="ECO:0000313" key="2">
    <source>
        <dbReference type="EMBL" id="GFS16257.1"/>
    </source>
</evidence>